<accession>A0ABS8WWG4</accession>
<dbReference type="PRINTS" id="PR00080">
    <property type="entry name" value="SDRFAMILY"/>
</dbReference>
<dbReference type="SUPFAM" id="SSF51735">
    <property type="entry name" value="NAD(P)-binding Rossmann-fold domains"/>
    <property type="match status" value="1"/>
</dbReference>
<evidence type="ECO:0000256" key="1">
    <source>
        <dbReference type="ARBA" id="ARBA00006484"/>
    </source>
</evidence>
<evidence type="ECO:0000256" key="2">
    <source>
        <dbReference type="ARBA" id="ARBA00023002"/>
    </source>
</evidence>
<evidence type="ECO:0000313" key="4">
    <source>
        <dbReference type="EMBL" id="MCE3216553.1"/>
    </source>
</evidence>
<evidence type="ECO:0000256" key="3">
    <source>
        <dbReference type="RuleBase" id="RU000363"/>
    </source>
</evidence>
<dbReference type="InterPro" id="IPR036291">
    <property type="entry name" value="NAD(P)-bd_dom_sf"/>
</dbReference>
<proteinExistence type="inferred from homology"/>
<protein>
    <submittedName>
        <fullName evidence="4">Uncharacterized protein</fullName>
    </submittedName>
</protein>
<keyword evidence="2" id="KW-0560">Oxidoreductase</keyword>
<dbReference type="EMBL" id="JACEIK010013527">
    <property type="protein sequence ID" value="MCE3216553.1"/>
    <property type="molecule type" value="Genomic_DNA"/>
</dbReference>
<dbReference type="Pfam" id="PF00106">
    <property type="entry name" value="adh_short"/>
    <property type="match status" value="2"/>
</dbReference>
<reference evidence="4 5" key="1">
    <citation type="journal article" date="2021" name="BMC Genomics">
        <title>Datura genome reveals duplications of psychoactive alkaloid biosynthetic genes and high mutation rate following tissue culture.</title>
        <authorList>
            <person name="Rajewski A."/>
            <person name="Carter-House D."/>
            <person name="Stajich J."/>
            <person name="Litt A."/>
        </authorList>
    </citation>
    <scope>NUCLEOTIDE SEQUENCE [LARGE SCALE GENOMIC DNA]</scope>
    <source>
        <strain evidence="4">AR-01</strain>
    </source>
</reference>
<evidence type="ECO:0000313" key="5">
    <source>
        <dbReference type="Proteomes" id="UP000823775"/>
    </source>
</evidence>
<dbReference type="PANTHER" id="PTHR24320:SF209">
    <property type="entry name" value="RETINOL DEHYDROGENASE 12-LIKE"/>
    <property type="match status" value="1"/>
</dbReference>
<comment type="similarity">
    <text evidence="1 3">Belongs to the short-chain dehydrogenases/reductases (SDR) family.</text>
</comment>
<dbReference type="Proteomes" id="UP000823775">
    <property type="component" value="Unassembled WGS sequence"/>
</dbReference>
<dbReference type="InterPro" id="IPR002347">
    <property type="entry name" value="SDR_fam"/>
</dbReference>
<sequence>MDSSLQRKEKAGLRWREWLEGWYRLTYETLFQKINARHLQDPLHLPPLNGLHCIVTGATSGIGLEIARQLAESGAHIVMAVRNTNLAHQLIQKWQRNETDSRPLTIDVLELDLFYLKSVVKFAQEWNSRSKPLHVLINNAGIYSIGQPQKFSKDGYETHLQVNHLAPALLSLLLLPSLKRGSPSRIINVNSLMHVIGFVDTQDMNFLTKKNKFASRKAYSSSKLAQLMFSSMLQKNLPADTNIHVLCIEPGAVRTNVTRDLPRFMNIFYQQMFFFMFDAQQGSRSAIFAATNADILKYCGKLKAEEWPVCAFIGCHCRTTKPSKEAYNVATSHQVWEKTLEMVGLPTDVVDMILQGKEIHCHYARG</sequence>
<dbReference type="Gene3D" id="3.40.50.720">
    <property type="entry name" value="NAD(P)-binding Rossmann-like Domain"/>
    <property type="match status" value="1"/>
</dbReference>
<comment type="caution">
    <text evidence="4">The sequence shown here is derived from an EMBL/GenBank/DDBJ whole genome shotgun (WGS) entry which is preliminary data.</text>
</comment>
<dbReference type="PANTHER" id="PTHR24320">
    <property type="entry name" value="RETINOL DEHYDROGENASE"/>
    <property type="match status" value="1"/>
</dbReference>
<gene>
    <name evidence="4" type="ORF">HAX54_006861</name>
</gene>
<organism evidence="4 5">
    <name type="scientific">Datura stramonium</name>
    <name type="common">Jimsonweed</name>
    <name type="synonym">Common thornapple</name>
    <dbReference type="NCBI Taxonomy" id="4076"/>
    <lineage>
        <taxon>Eukaryota</taxon>
        <taxon>Viridiplantae</taxon>
        <taxon>Streptophyta</taxon>
        <taxon>Embryophyta</taxon>
        <taxon>Tracheophyta</taxon>
        <taxon>Spermatophyta</taxon>
        <taxon>Magnoliopsida</taxon>
        <taxon>eudicotyledons</taxon>
        <taxon>Gunneridae</taxon>
        <taxon>Pentapetalae</taxon>
        <taxon>asterids</taxon>
        <taxon>lamiids</taxon>
        <taxon>Solanales</taxon>
        <taxon>Solanaceae</taxon>
        <taxon>Solanoideae</taxon>
        <taxon>Datureae</taxon>
        <taxon>Datura</taxon>
    </lineage>
</organism>
<keyword evidence="5" id="KW-1185">Reference proteome</keyword>
<dbReference type="PRINTS" id="PR00081">
    <property type="entry name" value="GDHRDH"/>
</dbReference>
<name>A0ABS8WWG4_DATST</name>